<evidence type="ECO:0000256" key="2">
    <source>
        <dbReference type="ARBA" id="ARBA00022490"/>
    </source>
</evidence>
<dbReference type="STRING" id="1603555.SU86_000675"/>
<evidence type="ECO:0000256" key="4">
    <source>
        <dbReference type="ARBA" id="ARBA00022840"/>
    </source>
</evidence>
<dbReference type="InterPro" id="IPR050304">
    <property type="entry name" value="MT-severing_AAA_ATPase"/>
</dbReference>
<dbReference type="InterPro" id="IPR007330">
    <property type="entry name" value="MIT_dom"/>
</dbReference>
<evidence type="ECO:0000256" key="3">
    <source>
        <dbReference type="ARBA" id="ARBA00022741"/>
    </source>
</evidence>
<dbReference type="FunFam" id="3.40.50.300:FF:001054">
    <property type="entry name" value="ATPase, AAA family, putative"/>
    <property type="match status" value="1"/>
</dbReference>
<dbReference type="Gene3D" id="3.40.50.300">
    <property type="entry name" value="P-loop containing nucleotide triphosphate hydrolases"/>
    <property type="match status" value="1"/>
</dbReference>
<evidence type="ECO:0000313" key="9">
    <source>
        <dbReference type="Proteomes" id="UP000266745"/>
    </source>
</evidence>
<keyword evidence="3" id="KW-0547">Nucleotide-binding</keyword>
<comment type="subcellular location">
    <subcellularLocation>
        <location evidence="1">Cytoplasm</location>
    </subcellularLocation>
</comment>
<dbReference type="InterPro" id="IPR003593">
    <property type="entry name" value="AAA+_ATPase"/>
</dbReference>
<dbReference type="SUPFAM" id="SSF116846">
    <property type="entry name" value="MIT domain"/>
    <property type="match status" value="1"/>
</dbReference>
<feature type="domain" description="MIT" evidence="7">
    <location>
        <begin position="5"/>
        <end position="82"/>
    </location>
</feature>
<dbReference type="OrthoDB" id="77269at2157"/>
<dbReference type="AlphaFoldDB" id="A0A3G1AZ25"/>
<name>A0A3G1AZ25_9ARCH</name>
<dbReference type="InterPro" id="IPR027417">
    <property type="entry name" value="P-loop_NTPase"/>
</dbReference>
<dbReference type="EMBL" id="CP011097">
    <property type="protein sequence ID" value="AJZ75147.1"/>
    <property type="molecule type" value="Genomic_DNA"/>
</dbReference>
<dbReference type="SMART" id="SM00382">
    <property type="entry name" value="AAA"/>
    <property type="match status" value="1"/>
</dbReference>
<dbReference type="GeneID" id="24874891"/>
<evidence type="ECO:0000259" key="6">
    <source>
        <dbReference type="SMART" id="SM00382"/>
    </source>
</evidence>
<keyword evidence="9" id="KW-1185">Reference proteome</keyword>
<gene>
    <name evidence="8" type="ORF">SU86_000675</name>
</gene>
<keyword evidence="2" id="KW-0963">Cytoplasm</keyword>
<proteinExistence type="predicted"/>
<dbReference type="RefSeq" id="WP_048187581.1">
    <property type="nucleotide sequence ID" value="NZ_CP011097.1"/>
</dbReference>
<dbReference type="InterPro" id="IPR036181">
    <property type="entry name" value="MIT_dom_sf"/>
</dbReference>
<sequence length="399" mass="45325">MSLAPQELENNASKYASDAIKLDSQGARGMAIANYQKAIDSLMKLIHLYPENKLNKVYTERCRAYENRIKTLQLNHGVDIEPAVDPNATPSEQKAQLEKKKDEDDFDDMIMKEKPDVTWKEVIGLDDAKNALRESIVYPTQRSDLFPLGWPRGILLYGPPGCGKTVLAAATANEIDGYFIVVDAASMMSKWLGEAEKNVSKVFKMARGYAEKEDKPVILFIDEIDSLLGNRNSEVGGEVRTKNQFLTEMDGINGKGKDIKMYVIGATNKPWSLDWPFLRRFQKRVYVPLPTLEAREALFELYTAELKKDDKVKPMELAKIFDGYSASDVKDVCQSAQLRIVNELFTQPGYHEPVEGETPPQPRELTVADFKEIMTRRKPSVSMDMIRAYYKWSEQFRAL</sequence>
<evidence type="ECO:0000259" key="7">
    <source>
        <dbReference type="SMART" id="SM00745"/>
    </source>
</evidence>
<evidence type="ECO:0000313" key="8">
    <source>
        <dbReference type="EMBL" id="AJZ75147.1"/>
    </source>
</evidence>
<dbReference type="GO" id="GO:0005524">
    <property type="term" value="F:ATP binding"/>
    <property type="evidence" value="ECO:0007669"/>
    <property type="project" value="UniProtKB-KW"/>
</dbReference>
<accession>A0A3G1AZ25</accession>
<dbReference type="Gene3D" id="1.10.8.60">
    <property type="match status" value="1"/>
</dbReference>
<evidence type="ECO:0000256" key="1">
    <source>
        <dbReference type="ARBA" id="ARBA00004496"/>
    </source>
</evidence>
<organism evidence="8 9">
    <name type="scientific">Candidatus Nitrosotenuis cloacae</name>
    <dbReference type="NCBI Taxonomy" id="1603555"/>
    <lineage>
        <taxon>Archaea</taxon>
        <taxon>Nitrososphaerota</taxon>
        <taxon>Candidatus Nitrosotenuis</taxon>
    </lineage>
</organism>
<dbReference type="PANTHER" id="PTHR23074">
    <property type="entry name" value="AAA DOMAIN-CONTAINING"/>
    <property type="match status" value="1"/>
</dbReference>
<keyword evidence="4" id="KW-0067">ATP-binding</keyword>
<evidence type="ECO:0000256" key="5">
    <source>
        <dbReference type="SAM" id="MobiDB-lite"/>
    </source>
</evidence>
<dbReference type="InterPro" id="IPR003959">
    <property type="entry name" value="ATPase_AAA_core"/>
</dbReference>
<protein>
    <submittedName>
        <fullName evidence="8">ATPase AAA</fullName>
    </submittedName>
</protein>
<feature type="region of interest" description="Disordered" evidence="5">
    <location>
        <begin position="80"/>
        <end position="102"/>
    </location>
</feature>
<dbReference type="SMART" id="SM00745">
    <property type="entry name" value="MIT"/>
    <property type="match status" value="1"/>
</dbReference>
<reference evidence="8 9" key="1">
    <citation type="journal article" date="2016" name="Sci. Rep.">
        <title>A novel ammonia-oxidizing archaeon from wastewater treatment plant: Its enrichment, physiological and genomic characteristics.</title>
        <authorList>
            <person name="Li Y."/>
            <person name="Ding K."/>
            <person name="Wen X."/>
            <person name="Zhang B."/>
            <person name="Shen B."/>
            <person name="Yang Y."/>
        </authorList>
    </citation>
    <scope>NUCLEOTIDE SEQUENCE [LARGE SCALE GENOMIC DNA]</scope>
    <source>
        <strain evidence="8 9">SAT1</strain>
    </source>
</reference>
<dbReference type="GO" id="GO:0016887">
    <property type="term" value="F:ATP hydrolysis activity"/>
    <property type="evidence" value="ECO:0007669"/>
    <property type="project" value="InterPro"/>
</dbReference>
<dbReference type="Pfam" id="PF00004">
    <property type="entry name" value="AAA"/>
    <property type="match status" value="1"/>
</dbReference>
<dbReference type="KEGG" id="tah:SU86_000675"/>
<dbReference type="SUPFAM" id="SSF52540">
    <property type="entry name" value="P-loop containing nucleoside triphosphate hydrolases"/>
    <property type="match status" value="1"/>
</dbReference>
<dbReference type="Proteomes" id="UP000266745">
    <property type="component" value="Chromosome"/>
</dbReference>
<dbReference type="Pfam" id="PF04212">
    <property type="entry name" value="MIT"/>
    <property type="match status" value="1"/>
</dbReference>
<dbReference type="GO" id="GO:0005737">
    <property type="term" value="C:cytoplasm"/>
    <property type="evidence" value="ECO:0007669"/>
    <property type="project" value="UniProtKB-SubCell"/>
</dbReference>
<feature type="domain" description="AAA+ ATPase" evidence="6">
    <location>
        <begin position="150"/>
        <end position="291"/>
    </location>
</feature>
<dbReference type="Gene3D" id="1.20.58.80">
    <property type="entry name" value="Phosphotransferase system, lactose/cellobiose-type IIA subunit"/>
    <property type="match status" value="1"/>
</dbReference>
<dbReference type="PANTHER" id="PTHR23074:SF83">
    <property type="entry name" value="VACUOLAR PROTEIN SORTING-ASSOCIATED PROTEIN 4A"/>
    <property type="match status" value="1"/>
</dbReference>